<comment type="caution">
    <text evidence="1">The sequence shown here is derived from an EMBL/GenBank/DDBJ whole genome shotgun (WGS) entry which is preliminary data.</text>
</comment>
<evidence type="ECO:0000313" key="1">
    <source>
        <dbReference type="EMBL" id="KAI0086003.1"/>
    </source>
</evidence>
<protein>
    <submittedName>
        <fullName evidence="1">Uncharacterized protein</fullName>
    </submittedName>
</protein>
<dbReference type="Proteomes" id="UP001055072">
    <property type="component" value="Unassembled WGS sequence"/>
</dbReference>
<keyword evidence="2" id="KW-1185">Reference proteome</keyword>
<gene>
    <name evidence="1" type="ORF">BDY19DRAFT_1059131</name>
</gene>
<proteinExistence type="predicted"/>
<reference evidence="1" key="1">
    <citation type="journal article" date="2021" name="Environ. Microbiol.">
        <title>Gene family expansions and transcriptome signatures uncover fungal adaptations to wood decay.</title>
        <authorList>
            <person name="Hage H."/>
            <person name="Miyauchi S."/>
            <person name="Viragh M."/>
            <person name="Drula E."/>
            <person name="Min B."/>
            <person name="Chaduli D."/>
            <person name="Navarro D."/>
            <person name="Favel A."/>
            <person name="Norest M."/>
            <person name="Lesage-Meessen L."/>
            <person name="Balint B."/>
            <person name="Merenyi Z."/>
            <person name="de Eugenio L."/>
            <person name="Morin E."/>
            <person name="Martinez A.T."/>
            <person name="Baldrian P."/>
            <person name="Stursova M."/>
            <person name="Martinez M.J."/>
            <person name="Novotny C."/>
            <person name="Magnuson J.K."/>
            <person name="Spatafora J.W."/>
            <person name="Maurice S."/>
            <person name="Pangilinan J."/>
            <person name="Andreopoulos W."/>
            <person name="LaButti K."/>
            <person name="Hundley H."/>
            <person name="Na H."/>
            <person name="Kuo A."/>
            <person name="Barry K."/>
            <person name="Lipzen A."/>
            <person name="Henrissat B."/>
            <person name="Riley R."/>
            <person name="Ahrendt S."/>
            <person name="Nagy L.G."/>
            <person name="Grigoriev I.V."/>
            <person name="Martin F."/>
            <person name="Rosso M.N."/>
        </authorList>
    </citation>
    <scope>NUCLEOTIDE SEQUENCE</scope>
    <source>
        <strain evidence="1">CBS 384.51</strain>
    </source>
</reference>
<accession>A0ACB8TVI7</accession>
<sequence length="210" mass="22958">MQAGVFTSHKGRLHPALQPVSNTLERIRDLLYRCYVKAEQGDISKINHTIAADVIEQLIVELGEIQEQYAEEDVELCPIRLPRRREEPEPPTAAAVAGVGASLDSRQLVEVKKRALNDEGNQEESLESAQTGRPGGTKRARKDVPSFEAPPEESTTTGNGKSGPATSEESTTTRKLRSGTRQRTKSSETSGGNGPLRRSQRNRSVQSAKT</sequence>
<dbReference type="EMBL" id="MU274926">
    <property type="protein sequence ID" value="KAI0086003.1"/>
    <property type="molecule type" value="Genomic_DNA"/>
</dbReference>
<name>A0ACB8TVI7_9APHY</name>
<organism evidence="1 2">
    <name type="scientific">Irpex rosettiformis</name>
    <dbReference type="NCBI Taxonomy" id="378272"/>
    <lineage>
        <taxon>Eukaryota</taxon>
        <taxon>Fungi</taxon>
        <taxon>Dikarya</taxon>
        <taxon>Basidiomycota</taxon>
        <taxon>Agaricomycotina</taxon>
        <taxon>Agaricomycetes</taxon>
        <taxon>Polyporales</taxon>
        <taxon>Irpicaceae</taxon>
        <taxon>Irpex</taxon>
    </lineage>
</organism>
<evidence type="ECO:0000313" key="2">
    <source>
        <dbReference type="Proteomes" id="UP001055072"/>
    </source>
</evidence>